<dbReference type="PANTHER" id="PTHR11851:SF224">
    <property type="entry name" value="PROCESSING PROTEASE"/>
    <property type="match status" value="1"/>
</dbReference>
<dbReference type="Pfam" id="PF00675">
    <property type="entry name" value="Peptidase_M16"/>
    <property type="match status" value="1"/>
</dbReference>
<dbReference type="Pfam" id="PF05193">
    <property type="entry name" value="Peptidase_M16_C"/>
    <property type="match status" value="1"/>
</dbReference>
<feature type="domain" description="Peptidase M16 N-terminal" evidence="1">
    <location>
        <begin position="65"/>
        <end position="144"/>
    </location>
</feature>
<dbReference type="PANTHER" id="PTHR11851">
    <property type="entry name" value="METALLOPROTEASE"/>
    <property type="match status" value="1"/>
</dbReference>
<feature type="domain" description="Peptidase M16 C-terminal" evidence="2">
    <location>
        <begin position="181"/>
        <end position="356"/>
    </location>
</feature>
<proteinExistence type="predicted"/>
<dbReference type="Proteomes" id="UP001597525">
    <property type="component" value="Unassembled WGS sequence"/>
</dbReference>
<organism evidence="3 4">
    <name type="scientific">Sphingobacterium bambusae</name>
    <dbReference type="NCBI Taxonomy" id="662858"/>
    <lineage>
        <taxon>Bacteria</taxon>
        <taxon>Pseudomonadati</taxon>
        <taxon>Bacteroidota</taxon>
        <taxon>Sphingobacteriia</taxon>
        <taxon>Sphingobacteriales</taxon>
        <taxon>Sphingobacteriaceae</taxon>
        <taxon>Sphingobacterium</taxon>
    </lineage>
</organism>
<name>A0ABW6BMQ4_9SPHI</name>
<dbReference type="InterPro" id="IPR007863">
    <property type="entry name" value="Peptidase_M16_C"/>
</dbReference>
<gene>
    <name evidence="3" type="ORF">ACFS7Y_16575</name>
</gene>
<protein>
    <submittedName>
        <fullName evidence="3">Pitrilysin family protein</fullName>
    </submittedName>
</protein>
<comment type="caution">
    <text evidence="3">The sequence shown here is derived from an EMBL/GenBank/DDBJ whole genome shotgun (WGS) entry which is preliminary data.</text>
</comment>
<dbReference type="Gene3D" id="3.30.830.10">
    <property type="entry name" value="Metalloenzyme, LuxS/M16 peptidase-like"/>
    <property type="match status" value="2"/>
</dbReference>
<dbReference type="SUPFAM" id="SSF63411">
    <property type="entry name" value="LuxS/MPP-like metallohydrolase"/>
    <property type="match status" value="2"/>
</dbReference>
<evidence type="ECO:0000259" key="2">
    <source>
        <dbReference type="Pfam" id="PF05193"/>
    </source>
</evidence>
<reference evidence="4" key="1">
    <citation type="journal article" date="2019" name="Int. J. Syst. Evol. Microbiol.">
        <title>The Global Catalogue of Microorganisms (GCM) 10K type strain sequencing project: providing services to taxonomists for standard genome sequencing and annotation.</title>
        <authorList>
            <consortium name="The Broad Institute Genomics Platform"/>
            <consortium name="The Broad Institute Genome Sequencing Center for Infectious Disease"/>
            <person name="Wu L."/>
            <person name="Ma J."/>
        </authorList>
    </citation>
    <scope>NUCLEOTIDE SEQUENCE [LARGE SCALE GENOMIC DNA]</scope>
    <source>
        <strain evidence="4">KCTC 22814</strain>
    </source>
</reference>
<dbReference type="InterPro" id="IPR011765">
    <property type="entry name" value="Pept_M16_N"/>
</dbReference>
<evidence type="ECO:0000313" key="4">
    <source>
        <dbReference type="Proteomes" id="UP001597525"/>
    </source>
</evidence>
<dbReference type="InterPro" id="IPR011249">
    <property type="entry name" value="Metalloenz_LuxS/M16"/>
</dbReference>
<accession>A0ABW6BMQ4</accession>
<dbReference type="RefSeq" id="WP_320184499.1">
    <property type="nucleotide sequence ID" value="NZ_CP138332.1"/>
</dbReference>
<evidence type="ECO:0000313" key="3">
    <source>
        <dbReference type="EMBL" id="MFD2969010.1"/>
    </source>
</evidence>
<dbReference type="InterPro" id="IPR050361">
    <property type="entry name" value="MPP/UQCRC_Complex"/>
</dbReference>
<sequence>MLNRSLAPERHHIQNMSLIEPETLVFDNGLKVFVFRAEDQELVKAEFVFQNHFVSPENPLLHTCLSHMVKEGTHTRTSAQIAEEIDFYGSYLMPEYSFDHTAVSLYTLTKHLGAVLPVLYDVLTDAIFPEMELETYVRNNRQTLQISLQKNDYLARRLFYKHLFGTTRYGVTPTIEAYDQLNREDLIALYKRQFQAANATLILSGNITAEVLLCIRELFEGQWLNSSDELTFVRPEFPSFTPALVLENKPEALQSAIRLGMPTINRTHADYPAVQFVNTLFGGYFGSRLMRNIREDKGYTYSIGSASASLKYSGLFTIATEVGVETTQATLTEIEREFTNLRNEGASDQEIDLVKNYMMGSMLGSLESIFSHADKFKSIYFSGLGYDYYNHYSETIQQMTASRVQDIAWRYFDYDKLTKIIVGTL</sequence>
<keyword evidence="4" id="KW-1185">Reference proteome</keyword>
<dbReference type="EMBL" id="JBHUPB010000011">
    <property type="protein sequence ID" value="MFD2969010.1"/>
    <property type="molecule type" value="Genomic_DNA"/>
</dbReference>
<evidence type="ECO:0000259" key="1">
    <source>
        <dbReference type="Pfam" id="PF00675"/>
    </source>
</evidence>